<dbReference type="InterPro" id="IPR050288">
    <property type="entry name" value="Cellulose_deg_GH3"/>
</dbReference>
<dbReference type="InterPro" id="IPR013783">
    <property type="entry name" value="Ig-like_fold"/>
</dbReference>
<dbReference type="Proteomes" id="UP000494115">
    <property type="component" value="Unassembled WGS sequence"/>
</dbReference>
<dbReference type="PANTHER" id="PTHR42715:SF10">
    <property type="entry name" value="BETA-GLUCOSIDASE"/>
    <property type="match status" value="1"/>
</dbReference>
<dbReference type="EC" id="3.2.1.21" evidence="6"/>
<protein>
    <submittedName>
        <fullName evidence="6">Thermostable beta-glucosidase B</fullName>
        <ecNumber evidence="6">3.2.1.21</ecNumber>
    </submittedName>
</protein>
<evidence type="ECO:0000256" key="2">
    <source>
        <dbReference type="ARBA" id="ARBA00022801"/>
    </source>
</evidence>
<dbReference type="Pfam" id="PF01915">
    <property type="entry name" value="Glyco_hydro_3_C"/>
    <property type="match status" value="1"/>
</dbReference>
<gene>
    <name evidence="6" type="primary">bglB_2</name>
    <name evidence="6" type="ORF">LMG28138_03426</name>
</gene>
<keyword evidence="7" id="KW-1185">Reference proteome</keyword>
<feature type="compositionally biased region" description="Low complexity" evidence="3">
    <location>
        <begin position="37"/>
        <end position="46"/>
    </location>
</feature>
<evidence type="ECO:0000313" key="6">
    <source>
        <dbReference type="EMBL" id="CAB3792814.1"/>
    </source>
</evidence>
<evidence type="ECO:0000313" key="7">
    <source>
        <dbReference type="Proteomes" id="UP000494115"/>
    </source>
</evidence>
<dbReference type="EMBL" id="CADIKM010000016">
    <property type="protein sequence ID" value="CAB3792814.1"/>
    <property type="molecule type" value="Genomic_DNA"/>
</dbReference>
<dbReference type="InterPro" id="IPR002772">
    <property type="entry name" value="Glyco_hydro_3_C"/>
</dbReference>
<evidence type="ECO:0000256" key="1">
    <source>
        <dbReference type="ARBA" id="ARBA00005336"/>
    </source>
</evidence>
<sequence>MTNIFINSGLCLYSKRTLVATACCATVLIAACGGGSDSSPASGDVATSVRGSTNSGIPPDRISPDNLENAAAQRAAALVSQLTISEKIQLVHGTGIPVLGLGTVPPGTPLGTGYIPGIPRLGIPAIAATDASSGVNTPSGRSTPLPAPIALAASWDPQLATEYGAHIATELRALGFAEGLGNGINLAREPRNGRTFEYLGEDPVLAGTLSAARTLGTQSKKVIETVKHYALNNQETNRSVSNSVVDERTLRETELLAFEIAIKEGKPGNVMCSHNKVNGIYACENPTLLNDILKKEWGFKGIVQSDWGATHSTEAAALAGLDEEQPGAPAGVSSVAALLGMSYFGDKLTDAVVSGSVPMARLDDMVSRKLAVMAKVGLLDSPPPSQGAIDEAAGSAMALKVAQQTAVLLKNDAPANSTQAVLPLSAAGLSSIVVIGGHADAGVLSGGGAGGVRPYDGNAVDDCVSIVPFGCATWYKSSPLFAIVAKAPNATVSYLDGRNLTAAAKAAANADVTIVFATQAQSETRDLASLSLPDFRADPGNQRYDQNELIGVVALKSKRTVVVLENGSPVLMPWIANVHAVLETWYPGIQGGQAIADLLFGDVNPSGKLPISFPMRDADLPQPEISKVDFNVKYSEGLLMGYRWYDAKLIEPLFPFGHGLSYTTFSYSAMQSNASPEGDVTVSFSVTNTGRRAGAEVAQVYAKLPAGLGEPPKRLVGWKKVMLGAGETQQVSITIPSQRLATWDTEHHAWKVNAGSYTLLAAGSSSEVGALASNVSLNAR</sequence>
<dbReference type="GO" id="GO:0008422">
    <property type="term" value="F:beta-glucosidase activity"/>
    <property type="evidence" value="ECO:0007669"/>
    <property type="project" value="UniProtKB-EC"/>
</dbReference>
<keyword evidence="4" id="KW-0732">Signal</keyword>
<dbReference type="SUPFAM" id="SSF52279">
    <property type="entry name" value="Beta-D-glucan exohydrolase, C-terminal domain"/>
    <property type="match status" value="1"/>
</dbReference>
<dbReference type="Gene3D" id="3.40.50.1700">
    <property type="entry name" value="Glycoside hydrolase family 3 C-terminal domain"/>
    <property type="match status" value="1"/>
</dbReference>
<dbReference type="Pfam" id="PF00933">
    <property type="entry name" value="Glyco_hydro_3"/>
    <property type="match status" value="1"/>
</dbReference>
<dbReference type="Pfam" id="PF14310">
    <property type="entry name" value="Fn3-like"/>
    <property type="match status" value="1"/>
</dbReference>
<dbReference type="InterPro" id="IPR017853">
    <property type="entry name" value="GH"/>
</dbReference>
<evidence type="ECO:0000259" key="5">
    <source>
        <dbReference type="SMART" id="SM01217"/>
    </source>
</evidence>
<dbReference type="SUPFAM" id="SSF51445">
    <property type="entry name" value="(Trans)glycosidases"/>
    <property type="match status" value="1"/>
</dbReference>
<dbReference type="GO" id="GO:0005975">
    <property type="term" value="P:carbohydrate metabolic process"/>
    <property type="evidence" value="ECO:0007669"/>
    <property type="project" value="InterPro"/>
</dbReference>
<name>A0A6S7BAL4_9BURK</name>
<evidence type="ECO:0000256" key="3">
    <source>
        <dbReference type="SAM" id="MobiDB-lite"/>
    </source>
</evidence>
<dbReference type="InterPro" id="IPR036962">
    <property type="entry name" value="Glyco_hydro_3_N_sf"/>
</dbReference>
<dbReference type="InterPro" id="IPR036881">
    <property type="entry name" value="Glyco_hydro_3_C_sf"/>
</dbReference>
<feature type="region of interest" description="Disordered" evidence="3">
    <location>
        <begin position="35"/>
        <end position="60"/>
    </location>
</feature>
<keyword evidence="2 6" id="KW-0378">Hydrolase</keyword>
<feature type="domain" description="Fibronectin type III-like" evidence="5">
    <location>
        <begin position="696"/>
        <end position="765"/>
    </location>
</feature>
<feature type="chain" id="PRO_5028907028" evidence="4">
    <location>
        <begin position="23"/>
        <end position="780"/>
    </location>
</feature>
<dbReference type="Gene3D" id="3.20.20.300">
    <property type="entry name" value="Glycoside hydrolase, family 3, N-terminal domain"/>
    <property type="match status" value="1"/>
</dbReference>
<comment type="similarity">
    <text evidence="1">Belongs to the glycosyl hydrolase 3 family.</text>
</comment>
<evidence type="ECO:0000256" key="4">
    <source>
        <dbReference type="SAM" id="SignalP"/>
    </source>
</evidence>
<keyword evidence="6" id="KW-0326">Glycosidase</keyword>
<proteinExistence type="inferred from homology"/>
<feature type="signal peptide" evidence="4">
    <location>
        <begin position="1"/>
        <end position="22"/>
    </location>
</feature>
<organism evidence="6 7">
    <name type="scientific">Pararobbsia alpina</name>
    <dbReference type="NCBI Taxonomy" id="621374"/>
    <lineage>
        <taxon>Bacteria</taxon>
        <taxon>Pseudomonadati</taxon>
        <taxon>Pseudomonadota</taxon>
        <taxon>Betaproteobacteria</taxon>
        <taxon>Burkholderiales</taxon>
        <taxon>Burkholderiaceae</taxon>
        <taxon>Pararobbsia</taxon>
    </lineage>
</organism>
<dbReference type="SMART" id="SM01217">
    <property type="entry name" value="Fn3_like"/>
    <property type="match status" value="1"/>
</dbReference>
<dbReference type="PANTHER" id="PTHR42715">
    <property type="entry name" value="BETA-GLUCOSIDASE"/>
    <property type="match status" value="1"/>
</dbReference>
<dbReference type="AlphaFoldDB" id="A0A6S7BAL4"/>
<dbReference type="InterPro" id="IPR001764">
    <property type="entry name" value="Glyco_hydro_3_N"/>
</dbReference>
<reference evidence="6 7" key="1">
    <citation type="submission" date="2020-04" db="EMBL/GenBank/DDBJ databases">
        <authorList>
            <person name="De Canck E."/>
        </authorList>
    </citation>
    <scope>NUCLEOTIDE SEQUENCE [LARGE SCALE GENOMIC DNA]</scope>
    <source>
        <strain evidence="6 7">LMG 28138</strain>
    </source>
</reference>
<dbReference type="Gene3D" id="2.60.40.10">
    <property type="entry name" value="Immunoglobulins"/>
    <property type="match status" value="1"/>
</dbReference>
<accession>A0A6S7BAL4</accession>
<dbReference type="PRINTS" id="PR00133">
    <property type="entry name" value="GLHYDRLASE3"/>
</dbReference>
<dbReference type="InterPro" id="IPR026891">
    <property type="entry name" value="Fn3-like"/>
</dbReference>
<dbReference type="RefSeq" id="WP_175105943.1">
    <property type="nucleotide sequence ID" value="NZ_CADIKM010000016.1"/>
</dbReference>